<evidence type="ECO:0000256" key="2">
    <source>
        <dbReference type="ARBA" id="ARBA00006645"/>
    </source>
</evidence>
<evidence type="ECO:0000313" key="11">
    <source>
        <dbReference type="EMBL" id="EEB05534.2"/>
    </source>
</evidence>
<proteinExistence type="inferred from homology"/>
<dbReference type="InterPro" id="IPR011010">
    <property type="entry name" value="DNA_brk_join_enz"/>
</dbReference>
<dbReference type="GO" id="GO:0005730">
    <property type="term" value="C:nucleolus"/>
    <property type="evidence" value="ECO:0000318"/>
    <property type="project" value="GO_Central"/>
</dbReference>
<dbReference type="GO" id="GO:0003677">
    <property type="term" value="F:DNA binding"/>
    <property type="evidence" value="ECO:0007669"/>
    <property type="project" value="UniProtKB-UniRule"/>
</dbReference>
<dbReference type="InterPro" id="IPR014711">
    <property type="entry name" value="TopoI_cat_a-hlx-sub_euk"/>
</dbReference>
<dbReference type="FunFam" id="2.170.11.10:FF:000001">
    <property type="entry name" value="DNA topoisomerase I"/>
    <property type="match status" value="1"/>
</dbReference>
<dbReference type="CDD" id="cd03488">
    <property type="entry name" value="Topoisomer_IB_N_htopoI_like"/>
    <property type="match status" value="1"/>
</dbReference>
<dbReference type="Gene3D" id="3.90.15.10">
    <property type="entry name" value="Topoisomerase I, Chain A, domain 3"/>
    <property type="match status" value="1"/>
</dbReference>
<dbReference type="InterPro" id="IPR051062">
    <property type="entry name" value="Topoisomerase_IB"/>
</dbReference>
<evidence type="ECO:0000256" key="1">
    <source>
        <dbReference type="ARBA" id="ARBA00000213"/>
    </source>
</evidence>
<dbReference type="Pfam" id="PF01028">
    <property type="entry name" value="Topoisom_I"/>
    <property type="match status" value="1"/>
</dbReference>
<dbReference type="PRINTS" id="PR00416">
    <property type="entry name" value="EUTPISMRASEI"/>
</dbReference>
<keyword evidence="13" id="KW-1185">Reference proteome</keyword>
<dbReference type="GO" id="GO:0003917">
    <property type="term" value="F:DNA topoisomerase type I (single strand cut, ATP-independent) activity"/>
    <property type="evidence" value="ECO:0000318"/>
    <property type="project" value="GO_Central"/>
</dbReference>
<evidence type="ECO:0000259" key="10">
    <source>
        <dbReference type="SMART" id="SM00435"/>
    </source>
</evidence>
<dbReference type="EMBL" id="KE651166">
    <property type="protein sequence ID" value="EEB05534.2"/>
    <property type="molecule type" value="Genomic_DNA"/>
</dbReference>
<evidence type="ECO:0000256" key="6">
    <source>
        <dbReference type="PROSITE-ProRule" id="PRU01382"/>
    </source>
</evidence>
<dbReference type="VEuPathDB" id="FungiDB:SJAG_05193"/>
<dbReference type="PROSITE" id="PS00176">
    <property type="entry name" value="TOPO_IB_1"/>
    <property type="match status" value="1"/>
</dbReference>
<comment type="catalytic activity">
    <reaction evidence="1 6 7">
        <text>ATP-independent breakage of single-stranded DNA, followed by passage and rejoining.</text>
        <dbReference type="EC" id="5.6.2.1"/>
    </reaction>
</comment>
<dbReference type="GO" id="GO:0006265">
    <property type="term" value="P:DNA topological change"/>
    <property type="evidence" value="ECO:0000318"/>
    <property type="project" value="GO_Central"/>
</dbReference>
<feature type="compositionally biased region" description="Basic and acidic residues" evidence="9">
    <location>
        <begin position="37"/>
        <end position="52"/>
    </location>
</feature>
<dbReference type="InterPro" id="IPR013500">
    <property type="entry name" value="TopoI_cat_euk"/>
</dbReference>
<dbReference type="SMART" id="SM00435">
    <property type="entry name" value="TOPEUc"/>
    <property type="match status" value="1"/>
</dbReference>
<feature type="region of interest" description="Disordered" evidence="9">
    <location>
        <begin position="1"/>
        <end position="225"/>
    </location>
</feature>
<feature type="compositionally biased region" description="Polar residues" evidence="9">
    <location>
        <begin position="96"/>
        <end position="106"/>
    </location>
</feature>
<evidence type="ECO:0000313" key="12">
    <source>
        <dbReference type="JaponicusDB" id="SJAG_05193"/>
    </source>
</evidence>
<organism evidence="11 13">
    <name type="scientific">Schizosaccharomyces japonicus (strain yFS275 / FY16936)</name>
    <name type="common">Fission yeast</name>
    <dbReference type="NCBI Taxonomy" id="402676"/>
    <lineage>
        <taxon>Eukaryota</taxon>
        <taxon>Fungi</taxon>
        <taxon>Dikarya</taxon>
        <taxon>Ascomycota</taxon>
        <taxon>Taphrinomycotina</taxon>
        <taxon>Schizosaccharomycetes</taxon>
        <taxon>Schizosaccharomycetales</taxon>
        <taxon>Schizosaccharomycetaceae</taxon>
        <taxon>Schizosaccharomyces</taxon>
    </lineage>
</organism>
<keyword evidence="5 6" id="KW-0413">Isomerase</keyword>
<dbReference type="InterPro" id="IPR036202">
    <property type="entry name" value="TopoI_DNA-bd_euk_N_sf"/>
</dbReference>
<dbReference type="Gene3D" id="1.10.10.41">
    <property type="entry name" value="Yeast DNA topoisomerase - domain 1"/>
    <property type="match status" value="1"/>
</dbReference>
<dbReference type="PANTHER" id="PTHR10290">
    <property type="entry name" value="DNA TOPOISOMERASE I"/>
    <property type="match status" value="1"/>
</dbReference>
<name>B6JVY3_SCHJY</name>
<evidence type="ECO:0000256" key="8">
    <source>
        <dbReference type="SAM" id="Coils"/>
    </source>
</evidence>
<dbReference type="CDD" id="cd00659">
    <property type="entry name" value="Topo_IB_C"/>
    <property type="match status" value="1"/>
</dbReference>
<evidence type="ECO:0000256" key="7">
    <source>
        <dbReference type="RuleBase" id="RU365101"/>
    </source>
</evidence>
<evidence type="ECO:0000313" key="13">
    <source>
        <dbReference type="Proteomes" id="UP000001744"/>
    </source>
</evidence>
<dbReference type="GO" id="GO:0005829">
    <property type="term" value="C:cytosol"/>
    <property type="evidence" value="ECO:0007669"/>
    <property type="project" value="EnsemblFungi"/>
</dbReference>
<dbReference type="InterPro" id="IPR001631">
    <property type="entry name" value="TopoI"/>
</dbReference>
<dbReference type="Pfam" id="PF14370">
    <property type="entry name" value="Topo_C_assoc"/>
    <property type="match status" value="1"/>
</dbReference>
<dbReference type="InterPro" id="IPR018521">
    <property type="entry name" value="TopoIB_AS"/>
</dbReference>
<dbReference type="OMA" id="WTENIFR"/>
<protein>
    <recommendedName>
        <fullName evidence="7">DNA topoisomerase I</fullName>
        <ecNumber evidence="7">5.6.2.1</ecNumber>
    </recommendedName>
    <alternativeName>
        <fullName evidence="7">DNA topoisomerase 1</fullName>
    </alternativeName>
</protein>
<dbReference type="RefSeq" id="XP_002171827.2">
    <property type="nucleotide sequence ID" value="XM_002171791.2"/>
</dbReference>
<keyword evidence="8" id="KW-0175">Coiled coil</keyword>
<dbReference type="AlphaFoldDB" id="B6JVY3"/>
<gene>
    <name evidence="12" type="primary">top1</name>
    <name evidence="11" type="ORF">SJAG_05193</name>
</gene>
<dbReference type="InterPro" id="IPR014727">
    <property type="entry name" value="TopoI_cat_a/b-sub_euk"/>
</dbReference>
<evidence type="ECO:0000256" key="4">
    <source>
        <dbReference type="ARBA" id="ARBA00023125"/>
    </source>
</evidence>
<dbReference type="EC" id="5.6.2.1" evidence="7"/>
<dbReference type="PROSITE" id="PS52038">
    <property type="entry name" value="TOPO_IB_2"/>
    <property type="match status" value="1"/>
</dbReference>
<dbReference type="InterPro" id="IPR013034">
    <property type="entry name" value="DNA_topo_DNA_db_N_dom1"/>
</dbReference>
<dbReference type="PANTHER" id="PTHR10290:SF3">
    <property type="entry name" value="DNA TOPOISOMERASE 1"/>
    <property type="match status" value="1"/>
</dbReference>
<dbReference type="GO" id="GO:0006260">
    <property type="term" value="P:DNA replication"/>
    <property type="evidence" value="ECO:0000318"/>
    <property type="project" value="GO_Central"/>
</dbReference>
<sequence length="842" mass="96145">MSSSDSDSEPLISRRSSSRKRRKDKAVAESSSSDDDVPVKTKLERSDTKRSFSDAVSDDSDVPLKQTKRNRRSQSKALAIKDENSEEDEADGGHSGTSSPAFSDSGSDYEDEPIKQRVAKKARTQKTVASRATKKTTKSTKSTKSTAKTNGKSATKTTSRTRSRRTKMDEEIARSSASTPVKMEVDEDMKDSALSSKHSIAKSEVASPKMSGSIRSSPKTEEENGDFKWWETDLPDGKKWNTLEHNGVMFPPEYEPLPSHVKMLYNGKPIDLPPAAEEVAGFFGALLESDHAQNPTFQKNFFRDFQAVCKEAGMKSADIPKEFNSCDFRPMFEYFESLKEAKKNMSKEEKKELKKKKEEEEEKFKWCLLDGRKEKVGNFRIEPPGLFRGRGSHPKTGTLKRRVYPEQITINIGKGAKVPEPLPGHKWAEVRHDDQVTWLAMWHENVNGNVKYVFLAAGSSLKGQSDLKKYEKISELMIERQRGTAMYLIDVFALRAGNEKGEDEADTVGCCSLRYEHVTLKPPRTVIFDFLGKDSIRYYNEVEVDPQVFKNLKIFKRAPKKEGDLLFDRLTTGILNKYLNSLMEGLSAKVFRTYNASYTMARELEKLPPNLSLADKILFYNRANRTVAILCNHQRSVTKNHDIQMGRLEERLRGLKYQRLRLCRMLLNNDETLAKKRPELLKVDEELTPEWIKKHHEDLYELEKVKISKKFARENEKLVSEDPSSVMPDSELEERLKAADELKAKLDEELRTGAVEAGRSSNEQLEKRLIKMDERIKVMSNSIIDKDENKTTALGTSKINYIDPRLTFSLCKRENIPIEKLFSKTIRDKFNWAADTPADWNW</sequence>
<feature type="active site" description="O-(3'-phospho-DNA)-tyrosine intermediate" evidence="6">
    <location>
        <position position="801"/>
    </location>
</feature>
<dbReference type="STRING" id="402676.B6JVY3"/>
<dbReference type="GeneID" id="7051246"/>
<feature type="compositionally biased region" description="Low complexity" evidence="9">
    <location>
        <begin position="139"/>
        <end position="158"/>
    </location>
</feature>
<keyword evidence="4 6" id="KW-0238">DNA-binding</keyword>
<dbReference type="InterPro" id="IPR008336">
    <property type="entry name" value="TopoI_DNA-bd_euk"/>
</dbReference>
<comment type="similarity">
    <text evidence="2 6 7">Belongs to the type IB topoisomerase family.</text>
</comment>
<dbReference type="eggNOG" id="KOG0981">
    <property type="taxonomic scope" value="Eukaryota"/>
</dbReference>
<dbReference type="Gene3D" id="2.170.11.10">
    <property type="entry name" value="DNA Topoisomerase I, domain 2"/>
    <property type="match status" value="1"/>
</dbReference>
<feature type="coiled-coil region" evidence="8">
    <location>
        <begin position="729"/>
        <end position="782"/>
    </location>
</feature>
<feature type="domain" description="DNA topoisomerase I eukaryotic-type" evidence="10">
    <location>
        <begin position="386"/>
        <end position="815"/>
    </location>
</feature>
<dbReference type="SUPFAM" id="SSF56349">
    <property type="entry name" value="DNA breaking-rejoining enzymes"/>
    <property type="match status" value="1"/>
</dbReference>
<dbReference type="FunFam" id="1.10.10.41:FF:000001">
    <property type="entry name" value="DNA topoisomerase I"/>
    <property type="match status" value="1"/>
</dbReference>
<dbReference type="Gene3D" id="1.10.132.10">
    <property type="match status" value="1"/>
</dbReference>
<dbReference type="GO" id="GO:0007059">
    <property type="term" value="P:chromosome segregation"/>
    <property type="evidence" value="ECO:0000318"/>
    <property type="project" value="GO_Central"/>
</dbReference>
<dbReference type="InterPro" id="IPR025834">
    <property type="entry name" value="TopoI_C_dom"/>
</dbReference>
<dbReference type="InterPro" id="IPR013499">
    <property type="entry name" value="TopoI_euk"/>
</dbReference>
<dbReference type="Proteomes" id="UP000001744">
    <property type="component" value="Unassembled WGS sequence"/>
</dbReference>
<evidence type="ECO:0000256" key="9">
    <source>
        <dbReference type="SAM" id="MobiDB-lite"/>
    </source>
</evidence>
<dbReference type="GO" id="GO:0000785">
    <property type="term" value="C:chromatin"/>
    <property type="evidence" value="ECO:0007669"/>
    <property type="project" value="EnsemblFungi"/>
</dbReference>
<dbReference type="HOGENOM" id="CLU_009193_1_0_1"/>
<dbReference type="Pfam" id="PF02919">
    <property type="entry name" value="Topoisom_I_N"/>
    <property type="match status" value="1"/>
</dbReference>
<dbReference type="OrthoDB" id="47179at2759"/>
<dbReference type="JaponicusDB" id="SJAG_05193">
    <property type="gene designation" value="top1"/>
</dbReference>
<keyword evidence="3 6" id="KW-0799">Topoisomerase</keyword>
<accession>B6JVY3</accession>
<comment type="function">
    <text evidence="7">Releases the supercoiling and torsional tension of DNA introduced during the DNA replication and transcription by transiently cleaving and rejoining one strand of the DNA duplex. Introduces a single-strand break via transesterification at the specific target site 5'-[CT]CCTTp site in duplex DNA. The scissile phosphodiester is attacked by the catalytic tyrosine of the enzyme, resulting in the formation of a DNA-(3'-phosphotyrosyl)-enzyme intermediate and the expulsion of a 5'-OH DNA strand. The free DNA strand then undergoes passage around the unbroken strand thus removing DNA supercoils. Finally, in the religation step, the DNA 5'-OH attacks the covalent intermediate to expel the active-site tyrosine and restore the DNA phosphodiester backbone.</text>
</comment>
<evidence type="ECO:0000256" key="5">
    <source>
        <dbReference type="ARBA" id="ARBA00023235"/>
    </source>
</evidence>
<dbReference type="InterPro" id="IPR048045">
    <property type="entry name" value="Topoisomer_I_DNA-bd"/>
</dbReference>
<dbReference type="SUPFAM" id="SSF56741">
    <property type="entry name" value="Eukaryotic DNA topoisomerase I, N-terminal DNA-binding fragment"/>
    <property type="match status" value="1"/>
</dbReference>
<reference evidence="11 13" key="1">
    <citation type="journal article" date="2011" name="Science">
        <title>Comparative functional genomics of the fission yeasts.</title>
        <authorList>
            <person name="Rhind N."/>
            <person name="Chen Z."/>
            <person name="Yassour M."/>
            <person name="Thompson D.A."/>
            <person name="Haas B.J."/>
            <person name="Habib N."/>
            <person name="Wapinski I."/>
            <person name="Roy S."/>
            <person name="Lin M.F."/>
            <person name="Heiman D.I."/>
            <person name="Young S.K."/>
            <person name="Furuya K."/>
            <person name="Guo Y."/>
            <person name="Pidoux A."/>
            <person name="Chen H.M."/>
            <person name="Robbertse B."/>
            <person name="Goldberg J.M."/>
            <person name="Aoki K."/>
            <person name="Bayne E.H."/>
            <person name="Berlin A.M."/>
            <person name="Desjardins C.A."/>
            <person name="Dobbs E."/>
            <person name="Dukaj L."/>
            <person name="Fan L."/>
            <person name="FitzGerald M.G."/>
            <person name="French C."/>
            <person name="Gujja S."/>
            <person name="Hansen K."/>
            <person name="Keifenheim D."/>
            <person name="Levin J.Z."/>
            <person name="Mosher R.A."/>
            <person name="Mueller C.A."/>
            <person name="Pfiffner J."/>
            <person name="Priest M."/>
            <person name="Russ C."/>
            <person name="Smialowska A."/>
            <person name="Swoboda P."/>
            <person name="Sykes S.M."/>
            <person name="Vaughn M."/>
            <person name="Vengrova S."/>
            <person name="Yoder R."/>
            <person name="Zeng Q."/>
            <person name="Allshire R."/>
            <person name="Baulcombe D."/>
            <person name="Birren B.W."/>
            <person name="Brown W."/>
            <person name="Ekwall K."/>
            <person name="Kellis M."/>
            <person name="Leatherwood J."/>
            <person name="Levin H."/>
            <person name="Margalit H."/>
            <person name="Martienssen R."/>
            <person name="Nieduszynski C.A."/>
            <person name="Spatafora J.W."/>
            <person name="Friedman N."/>
            <person name="Dalgaard J.Z."/>
            <person name="Baumann P."/>
            <person name="Niki H."/>
            <person name="Regev A."/>
            <person name="Nusbaum C."/>
        </authorList>
    </citation>
    <scope>NUCLEOTIDE SEQUENCE [LARGE SCALE GENOMIC DNA]</scope>
    <source>
        <strain evidence="13">yFS275 / FY16936</strain>
    </source>
</reference>
<dbReference type="InterPro" id="IPR013030">
    <property type="entry name" value="DNA_topo_DNA_db_N_dom2"/>
</dbReference>
<evidence type="ECO:0000256" key="3">
    <source>
        <dbReference type="ARBA" id="ARBA00023029"/>
    </source>
</evidence>